<keyword evidence="3" id="KW-0813">Transport</keyword>
<feature type="transmembrane region" description="Helical" evidence="9">
    <location>
        <begin position="402"/>
        <end position="420"/>
    </location>
</feature>
<keyword evidence="5 9" id="KW-0812">Transmembrane</keyword>
<dbReference type="Proteomes" id="UP000466794">
    <property type="component" value="Unassembled WGS sequence"/>
</dbReference>
<evidence type="ECO:0000313" key="12">
    <source>
        <dbReference type="Proteomes" id="UP000466794"/>
    </source>
</evidence>
<evidence type="ECO:0000256" key="7">
    <source>
        <dbReference type="ARBA" id="ARBA00023136"/>
    </source>
</evidence>
<dbReference type="Pfam" id="PF07690">
    <property type="entry name" value="MFS_1"/>
    <property type="match status" value="1"/>
</dbReference>
<feature type="transmembrane region" description="Helical" evidence="9">
    <location>
        <begin position="543"/>
        <end position="565"/>
    </location>
</feature>
<feature type="region of interest" description="Disordered" evidence="8">
    <location>
        <begin position="1"/>
        <end position="22"/>
    </location>
</feature>
<feature type="transmembrane region" description="Helical" evidence="9">
    <location>
        <begin position="116"/>
        <end position="136"/>
    </location>
</feature>
<organism evidence="11 12">
    <name type="scientific">Nocardia terrae</name>
    <dbReference type="NCBI Taxonomy" id="2675851"/>
    <lineage>
        <taxon>Bacteria</taxon>
        <taxon>Bacillati</taxon>
        <taxon>Actinomycetota</taxon>
        <taxon>Actinomycetes</taxon>
        <taxon>Mycobacteriales</taxon>
        <taxon>Nocardiaceae</taxon>
        <taxon>Nocardia</taxon>
    </lineage>
</organism>
<dbReference type="AlphaFoldDB" id="A0A7K1UW40"/>
<dbReference type="EMBL" id="WRPP01000002">
    <property type="protein sequence ID" value="MVU78502.1"/>
    <property type="molecule type" value="Genomic_DNA"/>
</dbReference>
<feature type="transmembrane region" description="Helical" evidence="9">
    <location>
        <begin position="235"/>
        <end position="255"/>
    </location>
</feature>
<dbReference type="Gene3D" id="1.20.1720.10">
    <property type="entry name" value="Multidrug resistance protein D"/>
    <property type="match status" value="1"/>
</dbReference>
<comment type="caution">
    <text evidence="11">The sequence shown here is derived from an EMBL/GenBank/DDBJ whole genome shotgun (WGS) entry which is preliminary data.</text>
</comment>
<dbReference type="InterPro" id="IPR004638">
    <property type="entry name" value="EmrB-like"/>
</dbReference>
<protein>
    <submittedName>
        <fullName evidence="11">DHA2 family efflux MFS transporter permease subunit</fullName>
    </submittedName>
</protein>
<gene>
    <name evidence="11" type="ORF">GPX89_14760</name>
</gene>
<evidence type="ECO:0000259" key="10">
    <source>
        <dbReference type="PROSITE" id="PS50850"/>
    </source>
</evidence>
<dbReference type="PRINTS" id="PR01036">
    <property type="entry name" value="TCRTETB"/>
</dbReference>
<evidence type="ECO:0000256" key="2">
    <source>
        <dbReference type="ARBA" id="ARBA00008537"/>
    </source>
</evidence>
<dbReference type="InterPro" id="IPR011701">
    <property type="entry name" value="MFS"/>
</dbReference>
<feature type="transmembrane region" description="Helical" evidence="9">
    <location>
        <begin position="469"/>
        <end position="489"/>
    </location>
</feature>
<keyword evidence="6 9" id="KW-1133">Transmembrane helix</keyword>
<feature type="transmembrane region" description="Helical" evidence="9">
    <location>
        <begin position="426"/>
        <end position="448"/>
    </location>
</feature>
<feature type="transmembrane region" description="Helical" evidence="9">
    <location>
        <begin position="369"/>
        <end position="390"/>
    </location>
</feature>
<dbReference type="PANTHER" id="PTHR42718">
    <property type="entry name" value="MAJOR FACILITATOR SUPERFAMILY MULTIDRUG TRANSPORTER MFSC"/>
    <property type="match status" value="1"/>
</dbReference>
<feature type="transmembrane region" description="Helical" evidence="9">
    <location>
        <begin position="82"/>
        <end position="104"/>
    </location>
</feature>
<evidence type="ECO:0000256" key="3">
    <source>
        <dbReference type="ARBA" id="ARBA00022448"/>
    </source>
</evidence>
<evidence type="ECO:0000256" key="6">
    <source>
        <dbReference type="ARBA" id="ARBA00022989"/>
    </source>
</evidence>
<keyword evidence="7 9" id="KW-0472">Membrane</keyword>
<reference evidence="11 12" key="1">
    <citation type="submission" date="2019-12" db="EMBL/GenBank/DDBJ databases">
        <title>Nocardia sp. nov. ET3-3 isolated from soil.</title>
        <authorList>
            <person name="Kanchanasin P."/>
            <person name="Tanasupawat S."/>
            <person name="Yuki M."/>
            <person name="Kudo T."/>
        </authorList>
    </citation>
    <scope>NUCLEOTIDE SEQUENCE [LARGE SCALE GENOMIC DNA]</scope>
    <source>
        <strain evidence="11 12">ET3-3</strain>
    </source>
</reference>
<feature type="transmembrane region" description="Helical" evidence="9">
    <location>
        <begin position="267"/>
        <end position="286"/>
    </location>
</feature>
<dbReference type="SUPFAM" id="SSF103473">
    <property type="entry name" value="MFS general substrate transporter"/>
    <property type="match status" value="1"/>
</dbReference>
<dbReference type="Gene3D" id="1.20.1250.20">
    <property type="entry name" value="MFS general substrate transporter like domains"/>
    <property type="match status" value="1"/>
</dbReference>
<evidence type="ECO:0000256" key="8">
    <source>
        <dbReference type="SAM" id="MobiDB-lite"/>
    </source>
</evidence>
<feature type="transmembrane region" description="Helical" evidence="9">
    <location>
        <begin position="338"/>
        <end position="357"/>
    </location>
</feature>
<dbReference type="CDD" id="cd17503">
    <property type="entry name" value="MFS_LmrB_MDR_like"/>
    <property type="match status" value="1"/>
</dbReference>
<feature type="domain" description="Major facilitator superfamily (MFS) profile" evidence="10">
    <location>
        <begin position="82"/>
        <end position="569"/>
    </location>
</feature>
<dbReference type="GO" id="GO:0005886">
    <property type="term" value="C:plasma membrane"/>
    <property type="evidence" value="ECO:0007669"/>
    <property type="project" value="UniProtKB-SubCell"/>
</dbReference>
<name>A0A7K1UW40_9NOCA</name>
<evidence type="ECO:0000256" key="5">
    <source>
        <dbReference type="ARBA" id="ARBA00022692"/>
    </source>
</evidence>
<proteinExistence type="inferred from homology"/>
<dbReference type="NCBIfam" id="TIGR00711">
    <property type="entry name" value="efflux_EmrB"/>
    <property type="match status" value="1"/>
</dbReference>
<dbReference type="GO" id="GO:0022857">
    <property type="term" value="F:transmembrane transporter activity"/>
    <property type="evidence" value="ECO:0007669"/>
    <property type="project" value="InterPro"/>
</dbReference>
<feature type="transmembrane region" description="Helical" evidence="9">
    <location>
        <begin position="206"/>
        <end position="229"/>
    </location>
</feature>
<feature type="transmembrane region" description="Helical" evidence="9">
    <location>
        <begin position="148"/>
        <end position="167"/>
    </location>
</feature>
<evidence type="ECO:0000256" key="4">
    <source>
        <dbReference type="ARBA" id="ARBA00022475"/>
    </source>
</evidence>
<sequence>MGAHSKRAVAPVPGTRRTRASTTTAAPVHGCCGGCHDAVPRRHQNVLVSSPTGWQAEAVTTPPDTAAADSADDKLDIGVLKIAGVVVLGAIMSILDVTVVTVAIPTFQHDFNTTTAIAAWSMTGYTLALASVIPLTGWAADRFGTKRLYMMALVFFVLGSVLCSTAWNIESLIAFRVLQGLGGGMLMPLGMTIMTHAAGPQRIGRVMAVLGVPMLLGPIMGPILGGWLIDSFSWHWIFLINVPIGIIALSLAFIVFPRDNPEPSQTFDFVGMLLASPGLAAFLYGVSSIPGEGTVKSAKVLIPAVIGLILLVAFVFHALRTEHPLIDLHLFQNRSLRFAVLTMVCFAMAFFGSGLLLPSYLQQVRGESTLMAGLLIAPQGLGAMLTMPIAGRLVDKIGPGKIVLTGIVVMSAGMAFLTQVSATTPYAALCGALFVMGLGMGCTMMPTMTAAIQTLTHAQVARGSTLMNIVNQTAGSIGTATISVVLTSLENRGDTLGSRGVPVPPGAKDPSLANAAIGSRYSDQLAHLPHTLLSEGFDLAAKAFAHTFVVSLCILVATLIPAFFLPRAKPAVPAEDAAPVVVH</sequence>
<comment type="subcellular location">
    <subcellularLocation>
        <location evidence="1">Cell membrane</location>
        <topology evidence="1">Multi-pass membrane protein</topology>
    </subcellularLocation>
</comment>
<evidence type="ECO:0000256" key="9">
    <source>
        <dbReference type="SAM" id="Phobius"/>
    </source>
</evidence>
<dbReference type="PROSITE" id="PS50850">
    <property type="entry name" value="MFS"/>
    <property type="match status" value="1"/>
</dbReference>
<evidence type="ECO:0000256" key="1">
    <source>
        <dbReference type="ARBA" id="ARBA00004651"/>
    </source>
</evidence>
<dbReference type="InterPro" id="IPR036259">
    <property type="entry name" value="MFS_trans_sf"/>
</dbReference>
<accession>A0A7K1UW40</accession>
<evidence type="ECO:0000313" key="11">
    <source>
        <dbReference type="EMBL" id="MVU78502.1"/>
    </source>
</evidence>
<feature type="transmembrane region" description="Helical" evidence="9">
    <location>
        <begin position="173"/>
        <end position="194"/>
    </location>
</feature>
<keyword evidence="4" id="KW-1003">Cell membrane</keyword>
<keyword evidence="12" id="KW-1185">Reference proteome</keyword>
<dbReference type="PANTHER" id="PTHR42718:SF9">
    <property type="entry name" value="MAJOR FACILITATOR SUPERFAMILY MULTIDRUG TRANSPORTER MFSC"/>
    <property type="match status" value="1"/>
</dbReference>
<comment type="similarity">
    <text evidence="2">Belongs to the major facilitator superfamily. EmrB family.</text>
</comment>
<dbReference type="InterPro" id="IPR020846">
    <property type="entry name" value="MFS_dom"/>
</dbReference>
<feature type="transmembrane region" description="Helical" evidence="9">
    <location>
        <begin position="298"/>
        <end position="317"/>
    </location>
</feature>